<dbReference type="PANTHER" id="PTHR47894">
    <property type="entry name" value="HTH-TYPE TRANSCRIPTIONAL REGULATOR GADX"/>
    <property type="match status" value="1"/>
</dbReference>
<dbReference type="PROSITE" id="PS01124">
    <property type="entry name" value="HTH_ARAC_FAMILY_2"/>
    <property type="match status" value="1"/>
</dbReference>
<dbReference type="PANTHER" id="PTHR47894:SF4">
    <property type="entry name" value="HTH-TYPE TRANSCRIPTIONAL REGULATOR GADX"/>
    <property type="match status" value="1"/>
</dbReference>
<keyword evidence="3" id="KW-0804">Transcription</keyword>
<dbReference type="InterPro" id="IPR009057">
    <property type="entry name" value="Homeodomain-like_sf"/>
</dbReference>
<comment type="caution">
    <text evidence="5">The sequence shown here is derived from an EMBL/GenBank/DDBJ whole genome shotgun (WGS) entry which is preliminary data.</text>
</comment>
<dbReference type="SUPFAM" id="SSF46689">
    <property type="entry name" value="Homeodomain-like"/>
    <property type="match status" value="1"/>
</dbReference>
<organism evidence="5 6">
    <name type="scientific">Thalassolituus pacificus</name>
    <dbReference type="NCBI Taxonomy" id="2975440"/>
    <lineage>
        <taxon>Bacteria</taxon>
        <taxon>Pseudomonadati</taxon>
        <taxon>Pseudomonadota</taxon>
        <taxon>Gammaproteobacteria</taxon>
        <taxon>Oceanospirillales</taxon>
        <taxon>Oceanospirillaceae</taxon>
        <taxon>Thalassolituus</taxon>
    </lineage>
</organism>
<evidence type="ECO:0000259" key="4">
    <source>
        <dbReference type="PROSITE" id="PS01124"/>
    </source>
</evidence>
<keyword evidence="2" id="KW-0238">DNA-binding</keyword>
<keyword evidence="6" id="KW-1185">Reference proteome</keyword>
<protein>
    <submittedName>
        <fullName evidence="5">Helix-turn-helix transcriptional regulator</fullName>
    </submittedName>
</protein>
<dbReference type="InterPro" id="IPR020449">
    <property type="entry name" value="Tscrpt_reg_AraC-type_HTH"/>
</dbReference>
<dbReference type="InterPro" id="IPR018060">
    <property type="entry name" value="HTH_AraC"/>
</dbReference>
<dbReference type="AlphaFoldDB" id="A0A9X2WDH5"/>
<accession>A0A9X2WDH5</accession>
<dbReference type="PROSITE" id="PS00041">
    <property type="entry name" value="HTH_ARAC_FAMILY_1"/>
    <property type="match status" value="1"/>
</dbReference>
<name>A0A9X2WDH5_9GAMM</name>
<dbReference type="Pfam" id="PF12833">
    <property type="entry name" value="HTH_18"/>
    <property type="match status" value="1"/>
</dbReference>
<dbReference type="InterPro" id="IPR018062">
    <property type="entry name" value="HTH_AraC-typ_CS"/>
</dbReference>
<dbReference type="Proteomes" id="UP001147830">
    <property type="component" value="Unassembled WGS sequence"/>
</dbReference>
<reference evidence="5" key="2">
    <citation type="submission" date="2022-08" db="EMBL/GenBank/DDBJ databases">
        <authorList>
            <person name="Dong C."/>
        </authorList>
    </citation>
    <scope>NUCLEOTIDE SEQUENCE</scope>
    <source>
        <strain evidence="5">59MF3M-4</strain>
    </source>
</reference>
<dbReference type="EMBL" id="JAOANI010000012">
    <property type="protein sequence ID" value="MCT7358151.1"/>
    <property type="molecule type" value="Genomic_DNA"/>
</dbReference>
<dbReference type="InterPro" id="IPR011051">
    <property type="entry name" value="RmlC_Cupin_sf"/>
</dbReference>
<feature type="domain" description="HTH araC/xylS-type" evidence="4">
    <location>
        <begin position="173"/>
        <end position="270"/>
    </location>
</feature>
<evidence type="ECO:0000256" key="1">
    <source>
        <dbReference type="ARBA" id="ARBA00023015"/>
    </source>
</evidence>
<gene>
    <name evidence="5" type="ORF">NYR02_03835</name>
</gene>
<proteinExistence type="predicted"/>
<dbReference type="PRINTS" id="PR00032">
    <property type="entry name" value="HTHARAC"/>
</dbReference>
<dbReference type="SMART" id="SM00342">
    <property type="entry name" value="HTH_ARAC"/>
    <property type="match status" value="1"/>
</dbReference>
<dbReference type="Gene3D" id="1.10.10.60">
    <property type="entry name" value="Homeodomain-like"/>
    <property type="match status" value="1"/>
</dbReference>
<sequence length="289" mass="32813">MSLIAHLRSLSLQPVESTNGLILPFRTRLPQSLRRVPFTDPCLMLILQGEKQLHPAAHPPQQLPAGRMLLIPAGCELTFTNQPDEHCQYLAWVISLPADDLLPLGRGPVSRELQNFHSDPLLLTLMQQWLQLQPQLSDPQQLLQARRREITQRLIELGYSAELRSGLQQQLSRRVQTVVSEDLSHDWQIAEVCQRLAVSESTLRRKLSDEQRSFRDLLSQLRLTQGLNLLQTTSLSVQQVADACGYRSASRFSERFRERFGTSPGELRQSQDPETLIRQTTVSGLTLTV</sequence>
<evidence type="ECO:0000313" key="6">
    <source>
        <dbReference type="Proteomes" id="UP001147830"/>
    </source>
</evidence>
<evidence type="ECO:0000256" key="2">
    <source>
        <dbReference type="ARBA" id="ARBA00023125"/>
    </source>
</evidence>
<dbReference type="RefSeq" id="WP_260975071.1">
    <property type="nucleotide sequence ID" value="NZ_JAOANI010000012.1"/>
</dbReference>
<dbReference type="SUPFAM" id="SSF51182">
    <property type="entry name" value="RmlC-like cupins"/>
    <property type="match status" value="1"/>
</dbReference>
<dbReference type="GO" id="GO:0003700">
    <property type="term" value="F:DNA-binding transcription factor activity"/>
    <property type="evidence" value="ECO:0007669"/>
    <property type="project" value="InterPro"/>
</dbReference>
<reference evidence="5" key="1">
    <citation type="journal article" date="2022" name="Front. Microbiol.">
        <title>Genome-based taxonomic rearrangement of Oceanobacter-related bacteria including the description of Thalassolituus hydrocarbonoclasticus sp. nov. and Thalassolituus pacificus sp. nov. and emended description of the genus Thalassolituus.</title>
        <authorList>
            <person name="Dong C."/>
            <person name="Wei L."/>
            <person name="Wang J."/>
            <person name="Lai Q."/>
            <person name="Huang Z."/>
            <person name="Shao Z."/>
        </authorList>
    </citation>
    <scope>NUCLEOTIDE SEQUENCE</scope>
    <source>
        <strain evidence="5">59MF3M-4</strain>
    </source>
</reference>
<dbReference type="GO" id="GO:0000976">
    <property type="term" value="F:transcription cis-regulatory region binding"/>
    <property type="evidence" value="ECO:0007669"/>
    <property type="project" value="TreeGrafter"/>
</dbReference>
<dbReference type="GO" id="GO:0005829">
    <property type="term" value="C:cytosol"/>
    <property type="evidence" value="ECO:0007669"/>
    <property type="project" value="TreeGrafter"/>
</dbReference>
<evidence type="ECO:0000313" key="5">
    <source>
        <dbReference type="EMBL" id="MCT7358151.1"/>
    </source>
</evidence>
<keyword evidence="1" id="KW-0805">Transcription regulation</keyword>
<evidence type="ECO:0000256" key="3">
    <source>
        <dbReference type="ARBA" id="ARBA00023163"/>
    </source>
</evidence>